<evidence type="ECO:0000313" key="6">
    <source>
        <dbReference type="Proteomes" id="UP000018001"/>
    </source>
</evidence>
<evidence type="ECO:0000313" key="5">
    <source>
        <dbReference type="EMBL" id="GAD98577.1"/>
    </source>
</evidence>
<dbReference type="PANTHER" id="PTHR43008:SF4">
    <property type="entry name" value="CHAIN DEHYDROGENASE, PUTATIVE (AFU_ORTHOLOGUE AFUA_4G08710)-RELATED"/>
    <property type="match status" value="1"/>
</dbReference>
<comment type="similarity">
    <text evidence="1">Belongs to the short-chain dehydrogenases/reductases (SDR) family.</text>
</comment>
<dbReference type="InterPro" id="IPR036291">
    <property type="entry name" value="NAD(P)-bd_dom_sf"/>
</dbReference>
<dbReference type="Proteomes" id="UP000018001">
    <property type="component" value="Unassembled WGS sequence"/>
</dbReference>
<reference evidence="6" key="1">
    <citation type="journal article" date="2014" name="Genome Announc.">
        <title>Draft genome sequence of the formaldehyde-resistant fungus Byssochlamys spectabilis No. 5 (anamorph Paecilomyces variotii No. 5) (NBRC109023).</title>
        <authorList>
            <person name="Oka T."/>
            <person name="Ekino K."/>
            <person name="Fukuda K."/>
            <person name="Nomura Y."/>
        </authorList>
    </citation>
    <scope>NUCLEOTIDE SEQUENCE [LARGE SCALE GENOMIC DNA]</scope>
    <source>
        <strain evidence="6">No. 5 / NBRC 109023</strain>
    </source>
</reference>
<keyword evidence="3" id="KW-0560">Oxidoreductase</keyword>
<keyword evidence="2" id="KW-0521">NADP</keyword>
<evidence type="ECO:0000256" key="2">
    <source>
        <dbReference type="ARBA" id="ARBA00022857"/>
    </source>
</evidence>
<feature type="domain" description="Ketoreductase" evidence="4">
    <location>
        <begin position="54"/>
        <end position="238"/>
    </location>
</feature>
<dbReference type="HOGENOM" id="CLU_010194_1_1_1"/>
<organism evidence="5 6">
    <name type="scientific">Byssochlamys spectabilis (strain No. 5 / NBRC 109023)</name>
    <name type="common">Paecilomyces variotii</name>
    <dbReference type="NCBI Taxonomy" id="1356009"/>
    <lineage>
        <taxon>Eukaryota</taxon>
        <taxon>Fungi</taxon>
        <taxon>Dikarya</taxon>
        <taxon>Ascomycota</taxon>
        <taxon>Pezizomycotina</taxon>
        <taxon>Eurotiomycetes</taxon>
        <taxon>Eurotiomycetidae</taxon>
        <taxon>Eurotiales</taxon>
        <taxon>Thermoascaceae</taxon>
        <taxon>Paecilomyces</taxon>
    </lineage>
</organism>
<evidence type="ECO:0000256" key="1">
    <source>
        <dbReference type="ARBA" id="ARBA00006484"/>
    </source>
</evidence>
<dbReference type="InterPro" id="IPR002347">
    <property type="entry name" value="SDR_fam"/>
</dbReference>
<dbReference type="PRINTS" id="PR00081">
    <property type="entry name" value="GDHRDH"/>
</dbReference>
<evidence type="ECO:0000256" key="3">
    <source>
        <dbReference type="ARBA" id="ARBA00023002"/>
    </source>
</evidence>
<name>V5GCE7_BYSSN</name>
<protein>
    <submittedName>
        <fullName evidence="5">Short-chain dehydrogenase</fullName>
    </submittedName>
</protein>
<keyword evidence="6" id="KW-1185">Reference proteome</keyword>
<comment type="caution">
    <text evidence="5">The sequence shown here is derived from an EMBL/GenBank/DDBJ whole genome shotgun (WGS) entry which is preliminary data.</text>
</comment>
<dbReference type="SUPFAM" id="SSF51735">
    <property type="entry name" value="NAD(P)-binding Rossmann-fold domains"/>
    <property type="match status" value="1"/>
</dbReference>
<dbReference type="eggNOG" id="KOG0725">
    <property type="taxonomic scope" value="Eukaryota"/>
</dbReference>
<sequence>MSGCNVHAVEFREAKPSQGDPSRPTAELFRLDNRTVISKISDMQSHATHADKDASVTGATGFLGTTLAITIFESGGDVVCLDLSATPTAANWTDVENAAAKHGGKLSYYALDVTDENAVTETFARFTPTLRYPIKGLVACAGLSRNGPSIEFPVSSFRRVLDINVTGTFLVAQAIAKEMIKTNSSGSMVLVASMSGYVSNKGVDTAGYNASKAAVHQLARSLAAEWGSRAGMPLIRVNSLSPGYIRTAATAESLRKPGMESQWVGDNMLFRLSTADEFRAPVLFMLGDGSSFMTGADLRVDGGHCAW</sequence>
<dbReference type="SMART" id="SM00822">
    <property type="entry name" value="PKS_KR"/>
    <property type="match status" value="1"/>
</dbReference>
<gene>
    <name evidence="5" type="ORF">PVAR5_7274</name>
</gene>
<dbReference type="Gene3D" id="3.40.50.720">
    <property type="entry name" value="NAD(P)-binding Rossmann-like Domain"/>
    <property type="match status" value="1"/>
</dbReference>
<dbReference type="GO" id="GO:0050664">
    <property type="term" value="F:oxidoreductase activity, acting on NAD(P)H, oxygen as acceptor"/>
    <property type="evidence" value="ECO:0007669"/>
    <property type="project" value="TreeGrafter"/>
</dbReference>
<dbReference type="InterPro" id="IPR020904">
    <property type="entry name" value="Sc_DH/Rdtase_CS"/>
</dbReference>
<dbReference type="InterPro" id="IPR057326">
    <property type="entry name" value="KR_dom"/>
</dbReference>
<dbReference type="AlphaFoldDB" id="V5GCE7"/>
<accession>V5GCE7</accession>
<dbReference type="InParanoid" id="V5GCE7"/>
<dbReference type="OrthoDB" id="1669814at2759"/>
<proteinExistence type="inferred from homology"/>
<dbReference type="EMBL" id="BAUL01000250">
    <property type="protein sequence ID" value="GAD98577.1"/>
    <property type="molecule type" value="Genomic_DNA"/>
</dbReference>
<dbReference type="PROSITE" id="PS00061">
    <property type="entry name" value="ADH_SHORT"/>
    <property type="match status" value="1"/>
</dbReference>
<dbReference type="Pfam" id="PF13561">
    <property type="entry name" value="adh_short_C2"/>
    <property type="match status" value="1"/>
</dbReference>
<evidence type="ECO:0000259" key="4">
    <source>
        <dbReference type="SMART" id="SM00822"/>
    </source>
</evidence>
<dbReference type="GO" id="GO:0016616">
    <property type="term" value="F:oxidoreductase activity, acting on the CH-OH group of donors, NAD or NADP as acceptor"/>
    <property type="evidence" value="ECO:0007669"/>
    <property type="project" value="UniProtKB-ARBA"/>
</dbReference>
<dbReference type="PANTHER" id="PTHR43008">
    <property type="entry name" value="BENZIL REDUCTASE"/>
    <property type="match status" value="1"/>
</dbReference>